<proteinExistence type="predicted"/>
<dbReference type="AlphaFoldDB" id="A0AAV4TH79"/>
<evidence type="ECO:0000313" key="2">
    <source>
        <dbReference type="EMBL" id="GIY43338.1"/>
    </source>
</evidence>
<comment type="caution">
    <text evidence="2">The sequence shown here is derived from an EMBL/GenBank/DDBJ whole genome shotgun (WGS) entry which is preliminary data.</text>
</comment>
<dbReference type="Proteomes" id="UP001054945">
    <property type="component" value="Unassembled WGS sequence"/>
</dbReference>
<evidence type="ECO:0000313" key="3">
    <source>
        <dbReference type="Proteomes" id="UP001054945"/>
    </source>
</evidence>
<feature type="region of interest" description="Disordered" evidence="1">
    <location>
        <begin position="64"/>
        <end position="112"/>
    </location>
</feature>
<sequence length="112" mass="12993">MVACHFRSFQPPKCSLERSKRKGGDCVWDLFAFISPFWHISRLRMATIRVFLICRNASRTQTISKPIPNLGVHHKDNLPHRQQKGKEEEERAITRNSKPKAEIKNSIHAAYP</sequence>
<accession>A0AAV4TH79</accession>
<reference evidence="2 3" key="1">
    <citation type="submission" date="2021-06" db="EMBL/GenBank/DDBJ databases">
        <title>Caerostris extrusa draft genome.</title>
        <authorList>
            <person name="Kono N."/>
            <person name="Arakawa K."/>
        </authorList>
    </citation>
    <scope>NUCLEOTIDE SEQUENCE [LARGE SCALE GENOMIC DNA]</scope>
</reference>
<name>A0AAV4TH79_CAEEX</name>
<evidence type="ECO:0000256" key="1">
    <source>
        <dbReference type="SAM" id="MobiDB-lite"/>
    </source>
</evidence>
<organism evidence="2 3">
    <name type="scientific">Caerostris extrusa</name>
    <name type="common">Bark spider</name>
    <name type="synonym">Caerostris bankana</name>
    <dbReference type="NCBI Taxonomy" id="172846"/>
    <lineage>
        <taxon>Eukaryota</taxon>
        <taxon>Metazoa</taxon>
        <taxon>Ecdysozoa</taxon>
        <taxon>Arthropoda</taxon>
        <taxon>Chelicerata</taxon>
        <taxon>Arachnida</taxon>
        <taxon>Araneae</taxon>
        <taxon>Araneomorphae</taxon>
        <taxon>Entelegynae</taxon>
        <taxon>Araneoidea</taxon>
        <taxon>Araneidae</taxon>
        <taxon>Caerostris</taxon>
    </lineage>
</organism>
<dbReference type="EMBL" id="BPLR01010964">
    <property type="protein sequence ID" value="GIY43338.1"/>
    <property type="molecule type" value="Genomic_DNA"/>
</dbReference>
<protein>
    <submittedName>
        <fullName evidence="2">Uncharacterized protein</fullName>
    </submittedName>
</protein>
<feature type="compositionally biased region" description="Basic and acidic residues" evidence="1">
    <location>
        <begin position="73"/>
        <end position="105"/>
    </location>
</feature>
<gene>
    <name evidence="2" type="ORF">CEXT_250831</name>
</gene>
<keyword evidence="3" id="KW-1185">Reference proteome</keyword>